<keyword evidence="3" id="KW-1185">Reference proteome</keyword>
<dbReference type="EMBL" id="BAABCJ010000002">
    <property type="protein sequence ID" value="GAA3700781.1"/>
    <property type="molecule type" value="Genomic_DNA"/>
</dbReference>
<accession>A0ABP7D842</accession>
<name>A0ABP7D842_9MICC</name>
<dbReference type="RefSeq" id="WP_344881692.1">
    <property type="nucleotide sequence ID" value="NZ_BAABCJ010000002.1"/>
</dbReference>
<sequence>MGHQPAAGEDVGAADVDFRDIQGTERFGKLRRTHRSFVFPMAVFFIVWYFLYVLLAAYAPEFMSIKIAGNINVGILMGLLQFVSTFVITAAYVSFANKKLDPQAEAIRDELEAEIRGAAQ</sequence>
<proteinExistence type="predicted"/>
<comment type="caution">
    <text evidence="2">The sequence shown here is derived from an EMBL/GenBank/DDBJ whole genome shotgun (WGS) entry which is preliminary data.</text>
</comment>
<dbReference type="PANTHER" id="PTHR38441">
    <property type="entry name" value="INTEGRAL MEMBRANE PROTEIN-RELATED"/>
    <property type="match status" value="1"/>
</dbReference>
<keyword evidence="1" id="KW-1133">Transmembrane helix</keyword>
<protein>
    <submittedName>
        <fullName evidence="2">DUF485 domain-containing protein</fullName>
    </submittedName>
</protein>
<feature type="transmembrane region" description="Helical" evidence="1">
    <location>
        <begin position="37"/>
        <end position="59"/>
    </location>
</feature>
<dbReference type="PANTHER" id="PTHR38441:SF1">
    <property type="entry name" value="MEMBRANE PROTEIN"/>
    <property type="match status" value="1"/>
</dbReference>
<keyword evidence="1" id="KW-0472">Membrane</keyword>
<feature type="transmembrane region" description="Helical" evidence="1">
    <location>
        <begin position="71"/>
        <end position="93"/>
    </location>
</feature>
<reference evidence="3" key="1">
    <citation type="journal article" date="2019" name="Int. J. Syst. Evol. Microbiol.">
        <title>The Global Catalogue of Microorganisms (GCM) 10K type strain sequencing project: providing services to taxonomists for standard genome sequencing and annotation.</title>
        <authorList>
            <consortium name="The Broad Institute Genomics Platform"/>
            <consortium name="The Broad Institute Genome Sequencing Center for Infectious Disease"/>
            <person name="Wu L."/>
            <person name="Ma J."/>
        </authorList>
    </citation>
    <scope>NUCLEOTIDE SEQUENCE [LARGE SCALE GENOMIC DNA]</scope>
    <source>
        <strain evidence="3">JCM 16961</strain>
    </source>
</reference>
<dbReference type="Pfam" id="PF04341">
    <property type="entry name" value="DUF485"/>
    <property type="match status" value="1"/>
</dbReference>
<dbReference type="InterPro" id="IPR007436">
    <property type="entry name" value="DUF485"/>
</dbReference>
<evidence type="ECO:0000313" key="3">
    <source>
        <dbReference type="Proteomes" id="UP001501536"/>
    </source>
</evidence>
<gene>
    <name evidence="2" type="ORF">GCM10022377_12680</name>
</gene>
<dbReference type="Proteomes" id="UP001501536">
    <property type="component" value="Unassembled WGS sequence"/>
</dbReference>
<organism evidence="2 3">
    <name type="scientific">Zhihengliuella alba</name>
    <dbReference type="NCBI Taxonomy" id="547018"/>
    <lineage>
        <taxon>Bacteria</taxon>
        <taxon>Bacillati</taxon>
        <taxon>Actinomycetota</taxon>
        <taxon>Actinomycetes</taxon>
        <taxon>Micrococcales</taxon>
        <taxon>Micrococcaceae</taxon>
        <taxon>Zhihengliuella</taxon>
    </lineage>
</organism>
<evidence type="ECO:0000313" key="2">
    <source>
        <dbReference type="EMBL" id="GAA3700781.1"/>
    </source>
</evidence>
<evidence type="ECO:0000256" key="1">
    <source>
        <dbReference type="SAM" id="Phobius"/>
    </source>
</evidence>
<keyword evidence="1" id="KW-0812">Transmembrane</keyword>